<protein>
    <submittedName>
        <fullName evidence="2">Jg1257 protein</fullName>
    </submittedName>
</protein>
<dbReference type="EMBL" id="CAKXAJ010004838">
    <property type="protein sequence ID" value="CAH2208926.1"/>
    <property type="molecule type" value="Genomic_DNA"/>
</dbReference>
<gene>
    <name evidence="2" type="primary">jg1257</name>
    <name evidence="2" type="ORF">PAEG_LOCUS1386</name>
</gene>
<dbReference type="OrthoDB" id="7307852at2759"/>
<feature type="region of interest" description="Disordered" evidence="1">
    <location>
        <begin position="37"/>
        <end position="63"/>
    </location>
</feature>
<dbReference type="Proteomes" id="UP000838756">
    <property type="component" value="Unassembled WGS sequence"/>
</dbReference>
<organism evidence="2 3">
    <name type="scientific">Pararge aegeria aegeria</name>
    <dbReference type="NCBI Taxonomy" id="348720"/>
    <lineage>
        <taxon>Eukaryota</taxon>
        <taxon>Metazoa</taxon>
        <taxon>Ecdysozoa</taxon>
        <taxon>Arthropoda</taxon>
        <taxon>Hexapoda</taxon>
        <taxon>Insecta</taxon>
        <taxon>Pterygota</taxon>
        <taxon>Neoptera</taxon>
        <taxon>Endopterygota</taxon>
        <taxon>Lepidoptera</taxon>
        <taxon>Glossata</taxon>
        <taxon>Ditrysia</taxon>
        <taxon>Papilionoidea</taxon>
        <taxon>Nymphalidae</taxon>
        <taxon>Satyrinae</taxon>
        <taxon>Satyrini</taxon>
        <taxon>Parargina</taxon>
        <taxon>Pararge</taxon>
    </lineage>
</organism>
<reference evidence="2" key="1">
    <citation type="submission" date="2022-03" db="EMBL/GenBank/DDBJ databases">
        <authorList>
            <person name="Lindestad O."/>
        </authorList>
    </citation>
    <scope>NUCLEOTIDE SEQUENCE</scope>
</reference>
<keyword evidence="3" id="KW-1185">Reference proteome</keyword>
<dbReference type="AlphaFoldDB" id="A0A8S4QFL6"/>
<comment type="caution">
    <text evidence="2">The sequence shown here is derived from an EMBL/GenBank/DDBJ whole genome shotgun (WGS) entry which is preliminary data.</text>
</comment>
<accession>A0A8S4QFL6</accession>
<feature type="compositionally biased region" description="Acidic residues" evidence="1">
    <location>
        <begin position="40"/>
        <end position="52"/>
    </location>
</feature>
<evidence type="ECO:0000313" key="2">
    <source>
        <dbReference type="EMBL" id="CAH2208926.1"/>
    </source>
</evidence>
<evidence type="ECO:0000256" key="1">
    <source>
        <dbReference type="SAM" id="MobiDB-lite"/>
    </source>
</evidence>
<evidence type="ECO:0000313" key="3">
    <source>
        <dbReference type="Proteomes" id="UP000838756"/>
    </source>
</evidence>
<feature type="non-terminal residue" evidence="2">
    <location>
        <position position="1"/>
    </location>
</feature>
<sequence>MEELPKKRKYIPESQLETQCDTDYEFVEQAYLEQNSQTYDDWEPGQENEDEINSAAEGTKKPTKDCATYTEISTKDISTFTENIMVEDKEQFTSTTVVDIHA</sequence>
<name>A0A8S4QFL6_9NEOP</name>
<proteinExistence type="predicted"/>